<dbReference type="AlphaFoldDB" id="A0A698XMT4"/>
<protein>
    <recommendedName>
        <fullName evidence="1">Glycosyl transferase CAP10 domain-containing protein</fullName>
    </recommendedName>
</protein>
<dbReference type="SMART" id="SM00672">
    <property type="entry name" value="CAP10"/>
    <property type="match status" value="1"/>
</dbReference>
<dbReference type="EMBL" id="DF933809">
    <property type="protein sequence ID" value="GAM33858.1"/>
    <property type="molecule type" value="Genomic_DNA"/>
</dbReference>
<dbReference type="InterPro" id="IPR006598">
    <property type="entry name" value="CAP10"/>
</dbReference>
<dbReference type="Proteomes" id="UP000053095">
    <property type="component" value="Unassembled WGS sequence"/>
</dbReference>
<sequence length="892" mass="97973">MRFADRSLSVRRRLLCLAPMEYIAQRQRTTYAALMDYTVARRGDLVVMAVPTAPPQAASAVAPQHATKAINAAAAAQAAAKMPKHAANLAAPTPANRVVVLNINATAPTSNAVPEMGATCCIGSEKNDDGSDDHFCSPGTTCLDTLYLDLNDYPGEDEIFENMCRGNMQWPGFNADRPNEIFLTYNGKNQNAAAAANRRAAGCAGSPCARIFGETLPNGDRIRWSCEEWPPAASAEGGALASIICVPQSINSAIGSRWRWAVDGKSKNDQIRVKVKGIDCSKITNDKKRSIDGDKKMLLGRAGTGAVLKNDSEVVFVDSSVYGNKTDGSVAMIIPFDVPYDFEGTFKVNYTIASGSLKSGSLIDDWGNDFGSIPISNSGQTANGDIEVGPDGVGDVMMFAWVDTTAVSVSYSTSFSTTSTTITVKPTSTTTSTHSSLTAASTTTTSIPAITPTGNGVKATDAPGIMVWVGVPIAAAALVLFRPSQYFEKECYAPGESATERLQHGATGTSAGEWQFNASRDANNYALNSEQCLAAFPKMFIEIDKSVAQRTEANNPITFKEIDSRKHLGQGMARAMIYKGDLYIIEYGDMMYTASRAKSTLHSLHRALIAMPDRESLPSIEFHFSADDFVWDDLKLAGGPVWSYSKRDSADIDEEDVDDSNIWLMPDFGYWAWPEVDIAPYSETRRRIAAVDAEFENFQSKKKQLLWRGSLNTAVELRNGLIDATKNKFWASVRVVDWGNKKSVEENVVPIEDHCRYMFLAHTEGRSFSGRGKYLLNCRSVFITHPLIWREAHHSAFISSGPEANYIEVARDFSNLESKVEYLLDNPQIAERIANNSVATFRDRYLTPAAEACYWRYLIRKYGEVSDFEPKLYDDRTGKMRGQAYEQWVLEL</sequence>
<organism evidence="2 3">
    <name type="scientific">Talaromyces pinophilus</name>
    <name type="common">Penicillium pinophilum</name>
    <dbReference type="NCBI Taxonomy" id="128442"/>
    <lineage>
        <taxon>Eukaryota</taxon>
        <taxon>Fungi</taxon>
        <taxon>Dikarya</taxon>
        <taxon>Ascomycota</taxon>
        <taxon>Pezizomycotina</taxon>
        <taxon>Eurotiomycetes</taxon>
        <taxon>Eurotiomycetidae</taxon>
        <taxon>Eurotiales</taxon>
        <taxon>Trichocomaceae</taxon>
        <taxon>Talaromyces</taxon>
        <taxon>Talaromyces sect. Talaromyces</taxon>
    </lineage>
</organism>
<feature type="domain" description="Glycosyl transferase CAP10" evidence="1">
    <location>
        <begin position="616"/>
        <end position="869"/>
    </location>
</feature>
<reference evidence="3" key="1">
    <citation type="journal article" date="2015" name="Genome Announc.">
        <title>Draft genome sequence of Talaromyces cellulolyticus strain Y-94, a source of lignocellulosic biomass-degrading enzymes.</title>
        <authorList>
            <person name="Fujii T."/>
            <person name="Koike H."/>
            <person name="Sawayama S."/>
            <person name="Yano S."/>
            <person name="Inoue H."/>
        </authorList>
    </citation>
    <scope>NUCLEOTIDE SEQUENCE [LARGE SCALE GENOMIC DNA]</scope>
    <source>
        <strain evidence="3">Y-94</strain>
    </source>
</reference>
<evidence type="ECO:0000259" key="1">
    <source>
        <dbReference type="SMART" id="SM00672"/>
    </source>
</evidence>
<gene>
    <name evidence="2" type="ORF">TCE0_013f01062</name>
</gene>
<dbReference type="InterPro" id="IPR051091">
    <property type="entry name" value="O-Glucosyltr/Glycosyltrsf_90"/>
</dbReference>
<dbReference type="Pfam" id="PF05686">
    <property type="entry name" value="Glyco_transf_90"/>
    <property type="match status" value="1"/>
</dbReference>
<dbReference type="PANTHER" id="PTHR12203">
    <property type="entry name" value="KDEL LYS-ASP-GLU-LEU CONTAINING - RELATED"/>
    <property type="match status" value="1"/>
</dbReference>
<dbReference type="InterPro" id="IPR029476">
    <property type="entry name" value="DNase_NucA_NucB"/>
</dbReference>
<keyword evidence="3" id="KW-1185">Reference proteome</keyword>
<evidence type="ECO:0000313" key="3">
    <source>
        <dbReference type="Proteomes" id="UP000053095"/>
    </source>
</evidence>
<name>A0A698XMT4_TALPI</name>
<dbReference type="PANTHER" id="PTHR12203:SF112">
    <property type="entry name" value="DUF821 DOMAIN PROTEIN (AFU_ORTHOLOGUE AFUA_2G14740)"/>
    <property type="match status" value="1"/>
</dbReference>
<evidence type="ECO:0000313" key="2">
    <source>
        <dbReference type="EMBL" id="GAM33858.1"/>
    </source>
</evidence>
<proteinExistence type="predicted"/>
<dbReference type="Pfam" id="PF14040">
    <property type="entry name" value="DNase_NucA_NucB"/>
    <property type="match status" value="1"/>
</dbReference>
<accession>A0A698XMT4</accession>